<keyword evidence="3" id="KW-1185">Reference proteome</keyword>
<keyword evidence="1" id="KW-0812">Transmembrane</keyword>
<dbReference type="SUPFAM" id="SSF53300">
    <property type="entry name" value="vWA-like"/>
    <property type="match status" value="1"/>
</dbReference>
<reference evidence="2 3" key="1">
    <citation type="submission" date="2023-05" db="EMBL/GenBank/DDBJ databases">
        <title>Novel species of genus Flectobacillus isolated from stream in China.</title>
        <authorList>
            <person name="Lu H."/>
        </authorList>
    </citation>
    <scope>NUCLEOTIDE SEQUENCE [LARGE SCALE GENOMIC DNA]</scope>
    <source>
        <strain evidence="2 3">KCTC 42575</strain>
    </source>
</reference>
<dbReference type="PANTHER" id="PTHR37947:SF1">
    <property type="entry name" value="BLL2462 PROTEIN"/>
    <property type="match status" value="1"/>
</dbReference>
<evidence type="ECO:0000256" key="1">
    <source>
        <dbReference type="SAM" id="Phobius"/>
    </source>
</evidence>
<keyword evidence="1" id="KW-0472">Membrane</keyword>
<feature type="transmembrane region" description="Helical" evidence="1">
    <location>
        <begin position="43"/>
        <end position="64"/>
    </location>
</feature>
<feature type="transmembrane region" description="Helical" evidence="1">
    <location>
        <begin position="12"/>
        <end position="31"/>
    </location>
</feature>
<gene>
    <name evidence="2" type="ORF">QM524_11385</name>
</gene>
<keyword evidence="1" id="KW-1133">Transmembrane helix</keyword>
<accession>A0ABT6Y8H8</accession>
<evidence type="ECO:0000313" key="2">
    <source>
        <dbReference type="EMBL" id="MDI9859812.1"/>
    </source>
</evidence>
<organism evidence="2 3">
    <name type="scientific">Flectobacillus roseus</name>
    <dbReference type="NCBI Taxonomy" id="502259"/>
    <lineage>
        <taxon>Bacteria</taxon>
        <taxon>Pseudomonadati</taxon>
        <taxon>Bacteroidota</taxon>
        <taxon>Cytophagia</taxon>
        <taxon>Cytophagales</taxon>
        <taxon>Flectobacillaceae</taxon>
        <taxon>Flectobacillus</taxon>
    </lineage>
</organism>
<dbReference type="RefSeq" id="WP_283344679.1">
    <property type="nucleotide sequence ID" value="NZ_JASHIF010000009.1"/>
</dbReference>
<comment type="caution">
    <text evidence="2">The sequence shown here is derived from an EMBL/GenBank/DDBJ whole genome shotgun (WGS) entry which is preliminary data.</text>
</comment>
<dbReference type="InterPro" id="IPR036465">
    <property type="entry name" value="vWFA_dom_sf"/>
</dbReference>
<dbReference type="Proteomes" id="UP001236507">
    <property type="component" value="Unassembled WGS sequence"/>
</dbReference>
<dbReference type="EMBL" id="JASHIF010000009">
    <property type="protein sequence ID" value="MDI9859812.1"/>
    <property type="molecule type" value="Genomic_DNA"/>
</dbReference>
<proteinExistence type="predicted"/>
<name>A0ABT6Y8H8_9BACT</name>
<sequence>MKFDFLFQSSPWFILLCLLAGAIYAFVLYQISPTPWNKSTNRLLAACRFVGVSLICLLLLNFLIRQVTQSVQKRTLVLAIDNSQSMGVANKQTLNGVLSQLESLKEKLQEEDFEISWATLDGQNPEKATDIQFNQKSTNLSSLLSGIKNAQEGNNLSDVVLLSDGIVNEGINPSSEKFTFTVHTVGLGDTIPKKDIAVKSVYANKIAYLGNKFPVQADISAYGFQGKTVSVYLKQGGKVLEKQVINFQQKDDLKTVTFNALASQKGVQHFVVQVDVLGGEFSSKNNQQDVYVEVIDGKEKVLLMALSPHPDIKAIKSMLDKNENFEIDVKILTENPFPDLSNKNYDVLILHQLPDYFNSYLNIYKPLLDKGIPTLFVLGNQTGTTYLNQLNQVMRINSQAGQTDKVTGYYNGNFKSLNFEAESLDLIKQFPQVSVPFGDITLLPNSEVILYQKIGSLQTQKPLFAINSGPKKSAIFAGEGLWTWRLEEFDLTEKQELIDDIFLKVVQFLSAKDDKRKLRVYPISNEFLLSDKVVFETEIYNGIYEKMYNIPVALELKDEKGRVRKYNYTPSADNSKFEISALPAGVYQYKANASVLGKNEQSTGEFIVKDLQVELSNTTADFDLLRQLSAQTGGKFLSASQLSQLEKQILAHKAPEKIEANEDLKEFINLKWVFFLIIALLTTEWVVRKYMGGY</sequence>
<protein>
    <submittedName>
        <fullName evidence="2">VWA domain-containing protein</fullName>
    </submittedName>
</protein>
<evidence type="ECO:0000313" key="3">
    <source>
        <dbReference type="Proteomes" id="UP001236507"/>
    </source>
</evidence>
<dbReference type="PANTHER" id="PTHR37947">
    <property type="entry name" value="BLL2462 PROTEIN"/>
    <property type="match status" value="1"/>
</dbReference>